<reference evidence="5 8" key="2">
    <citation type="submission" date="2021-02" db="EMBL/GenBank/DDBJ databases">
        <title>Draft genome of the type strains Burkholderia anthina DSM16086.</title>
        <authorList>
            <person name="Hertel R."/>
            <person name="Meissner J."/>
            <person name="Poehlein A."/>
            <person name="Daniel R."/>
            <person name="Commichau F.M."/>
        </authorList>
    </citation>
    <scope>NUCLEOTIDE SEQUENCE [LARGE SCALE GENOMIC DNA]</scope>
    <source>
        <strain evidence="5 8">DSM 16086</strain>
    </source>
</reference>
<dbReference type="PANTHER" id="PTHR43537">
    <property type="entry name" value="TRANSCRIPTIONAL REGULATOR, GNTR FAMILY"/>
    <property type="match status" value="1"/>
</dbReference>
<dbReference type="Pfam" id="PF00392">
    <property type="entry name" value="GntR"/>
    <property type="match status" value="1"/>
</dbReference>
<keyword evidence="3" id="KW-0804">Transcription</keyword>
<evidence type="ECO:0000256" key="3">
    <source>
        <dbReference type="ARBA" id="ARBA00023163"/>
    </source>
</evidence>
<evidence type="ECO:0000256" key="1">
    <source>
        <dbReference type="ARBA" id="ARBA00023015"/>
    </source>
</evidence>
<dbReference type="PROSITE" id="PS50949">
    <property type="entry name" value="HTH_GNTR"/>
    <property type="match status" value="1"/>
</dbReference>
<evidence type="ECO:0000313" key="6">
    <source>
        <dbReference type="EMBL" id="VVU50467.1"/>
    </source>
</evidence>
<dbReference type="InterPro" id="IPR000524">
    <property type="entry name" value="Tscrpt_reg_HTH_GntR"/>
</dbReference>
<feature type="domain" description="HTH gntR-type" evidence="4">
    <location>
        <begin position="10"/>
        <end position="77"/>
    </location>
</feature>
<keyword evidence="1" id="KW-0805">Transcription regulation</keyword>
<dbReference type="InterPro" id="IPR036388">
    <property type="entry name" value="WH-like_DNA-bd_sf"/>
</dbReference>
<dbReference type="EMBL" id="JAFCIQ010000004">
    <property type="protein sequence ID" value="MBM2766292.1"/>
    <property type="molecule type" value="Genomic_DNA"/>
</dbReference>
<dbReference type="GO" id="GO:0003677">
    <property type="term" value="F:DNA binding"/>
    <property type="evidence" value="ECO:0007669"/>
    <property type="project" value="UniProtKB-KW"/>
</dbReference>
<dbReference type="RefSeq" id="WP_174926633.1">
    <property type="nucleotide sequence ID" value="NZ_CABVLY010000011.1"/>
</dbReference>
<evidence type="ECO:0000313" key="5">
    <source>
        <dbReference type="EMBL" id="MBM2766292.1"/>
    </source>
</evidence>
<evidence type="ECO:0000259" key="4">
    <source>
        <dbReference type="PROSITE" id="PS50949"/>
    </source>
</evidence>
<dbReference type="AlphaFoldDB" id="A0A6P2GA84"/>
<evidence type="ECO:0000256" key="2">
    <source>
        <dbReference type="ARBA" id="ARBA00023125"/>
    </source>
</evidence>
<dbReference type="Pfam" id="PF07729">
    <property type="entry name" value="FCD"/>
    <property type="match status" value="1"/>
</dbReference>
<keyword evidence="2 6" id="KW-0238">DNA-binding</keyword>
<dbReference type="Proteomes" id="UP000494201">
    <property type="component" value="Unassembled WGS sequence"/>
</dbReference>
<dbReference type="EMBL" id="CABVLY010000011">
    <property type="protein sequence ID" value="VVU50467.1"/>
    <property type="molecule type" value="Genomic_DNA"/>
</dbReference>
<dbReference type="GeneID" id="56501231"/>
<dbReference type="SMART" id="SM00345">
    <property type="entry name" value="HTH_GNTR"/>
    <property type="match status" value="1"/>
</dbReference>
<dbReference type="Gene3D" id="1.20.120.530">
    <property type="entry name" value="GntR ligand-binding domain-like"/>
    <property type="match status" value="1"/>
</dbReference>
<gene>
    <name evidence="6" type="ORF">BAN20980_03183</name>
    <name evidence="5" type="ORF">JQK92_07605</name>
</gene>
<proteinExistence type="predicted"/>
<organism evidence="6 7">
    <name type="scientific">Burkholderia anthina</name>
    <dbReference type="NCBI Taxonomy" id="179879"/>
    <lineage>
        <taxon>Bacteria</taxon>
        <taxon>Pseudomonadati</taxon>
        <taxon>Pseudomonadota</taxon>
        <taxon>Betaproteobacteria</taxon>
        <taxon>Burkholderiales</taxon>
        <taxon>Burkholderiaceae</taxon>
        <taxon>Burkholderia</taxon>
        <taxon>Burkholderia cepacia complex</taxon>
    </lineage>
</organism>
<dbReference type="InterPro" id="IPR008920">
    <property type="entry name" value="TF_FadR/GntR_C"/>
</dbReference>
<evidence type="ECO:0000313" key="7">
    <source>
        <dbReference type="Proteomes" id="UP000494201"/>
    </source>
</evidence>
<dbReference type="InterPro" id="IPR011711">
    <property type="entry name" value="GntR_C"/>
</dbReference>
<dbReference type="SUPFAM" id="SSF48008">
    <property type="entry name" value="GntR ligand-binding domain-like"/>
    <property type="match status" value="1"/>
</dbReference>
<keyword evidence="8" id="KW-1185">Reference proteome</keyword>
<accession>A0A6P2GA84</accession>
<protein>
    <submittedName>
        <fullName evidence="6">DNA-binding protein</fullName>
    </submittedName>
    <submittedName>
        <fullName evidence="5">GntR family transcriptional regulator</fullName>
    </submittedName>
</protein>
<name>A0A6P2GA84_9BURK</name>
<dbReference type="Proteomes" id="UP000755577">
    <property type="component" value="Unassembled WGS sequence"/>
</dbReference>
<dbReference type="SMART" id="SM00895">
    <property type="entry name" value="FCD"/>
    <property type="match status" value="1"/>
</dbReference>
<dbReference type="Gene3D" id="1.10.10.10">
    <property type="entry name" value="Winged helix-like DNA-binding domain superfamily/Winged helix DNA-binding domain"/>
    <property type="match status" value="1"/>
</dbReference>
<dbReference type="GO" id="GO:0003700">
    <property type="term" value="F:DNA-binding transcription factor activity"/>
    <property type="evidence" value="ECO:0007669"/>
    <property type="project" value="InterPro"/>
</dbReference>
<sequence length="226" mass="24859">MKSISPVEKGNLSSRTYEQIRDALMNGEYAPGDRLRIAHLAEQLGISITPVREAIFRLVSEQALEMTAATSIKVPELEPGTVSEIQLMRRLLEGAAAEHAAQRVTKQEIEALSATHDAFIAAVSVSPAQAASINREFHFKLMAAAQMPSLYNTVAGLWVRMGPLLNVFHSHLPARAISNRSHPHYRVLAALKKKDSEAASRAIQEDIAWGERVLTEWMAQGTRQSA</sequence>
<evidence type="ECO:0000313" key="8">
    <source>
        <dbReference type="Proteomes" id="UP000755577"/>
    </source>
</evidence>
<dbReference type="SUPFAM" id="SSF46785">
    <property type="entry name" value="Winged helix' DNA-binding domain"/>
    <property type="match status" value="1"/>
</dbReference>
<reference evidence="6 7" key="1">
    <citation type="submission" date="2019-09" db="EMBL/GenBank/DDBJ databases">
        <authorList>
            <person name="Depoorter E."/>
        </authorList>
    </citation>
    <scope>NUCLEOTIDE SEQUENCE [LARGE SCALE GENOMIC DNA]</scope>
    <source>
        <strain evidence="6">LMG 20980</strain>
    </source>
</reference>
<dbReference type="InterPro" id="IPR036390">
    <property type="entry name" value="WH_DNA-bd_sf"/>
</dbReference>
<dbReference type="PANTHER" id="PTHR43537:SF39">
    <property type="entry name" value="HTH-TYPE TRANSCRIPTIONAL REGULATOR MCBR"/>
    <property type="match status" value="1"/>
</dbReference>